<accession>A0AAN6Q218</accession>
<feature type="region of interest" description="Disordered" evidence="1">
    <location>
        <begin position="278"/>
        <end position="305"/>
    </location>
</feature>
<feature type="region of interest" description="Disordered" evidence="1">
    <location>
        <begin position="734"/>
        <end position="768"/>
    </location>
</feature>
<gene>
    <name evidence="2" type="ORF">N658DRAFT_351035</name>
</gene>
<feature type="compositionally biased region" description="Acidic residues" evidence="1">
    <location>
        <begin position="485"/>
        <end position="495"/>
    </location>
</feature>
<feature type="compositionally biased region" description="Polar residues" evidence="1">
    <location>
        <begin position="280"/>
        <end position="300"/>
    </location>
</feature>
<proteinExistence type="predicted"/>
<dbReference type="EMBL" id="MU863632">
    <property type="protein sequence ID" value="KAK4102093.1"/>
    <property type="molecule type" value="Genomic_DNA"/>
</dbReference>
<evidence type="ECO:0000313" key="2">
    <source>
        <dbReference type="EMBL" id="KAK4102093.1"/>
    </source>
</evidence>
<feature type="compositionally biased region" description="Polar residues" evidence="1">
    <location>
        <begin position="246"/>
        <end position="265"/>
    </location>
</feature>
<reference evidence="2" key="1">
    <citation type="journal article" date="2023" name="Mol. Phylogenet. Evol.">
        <title>Genome-scale phylogeny and comparative genomics of the fungal order Sordariales.</title>
        <authorList>
            <person name="Hensen N."/>
            <person name="Bonometti L."/>
            <person name="Westerberg I."/>
            <person name="Brannstrom I.O."/>
            <person name="Guillou S."/>
            <person name="Cros-Aarteil S."/>
            <person name="Calhoun S."/>
            <person name="Haridas S."/>
            <person name="Kuo A."/>
            <person name="Mondo S."/>
            <person name="Pangilinan J."/>
            <person name="Riley R."/>
            <person name="LaButti K."/>
            <person name="Andreopoulos B."/>
            <person name="Lipzen A."/>
            <person name="Chen C."/>
            <person name="Yan M."/>
            <person name="Daum C."/>
            <person name="Ng V."/>
            <person name="Clum A."/>
            <person name="Steindorff A."/>
            <person name="Ohm R.A."/>
            <person name="Martin F."/>
            <person name="Silar P."/>
            <person name="Natvig D.O."/>
            <person name="Lalanne C."/>
            <person name="Gautier V."/>
            <person name="Ament-Velasquez S.L."/>
            <person name="Kruys A."/>
            <person name="Hutchinson M.I."/>
            <person name="Powell A.J."/>
            <person name="Barry K."/>
            <person name="Miller A.N."/>
            <person name="Grigoriev I.V."/>
            <person name="Debuchy R."/>
            <person name="Gladieux P."/>
            <person name="Hiltunen Thoren M."/>
            <person name="Johannesson H."/>
        </authorList>
    </citation>
    <scope>NUCLEOTIDE SEQUENCE</scope>
    <source>
        <strain evidence="2">CBS 757.83</strain>
    </source>
</reference>
<protein>
    <submittedName>
        <fullName evidence="2">Uncharacterized protein</fullName>
    </submittedName>
</protein>
<comment type="caution">
    <text evidence="2">The sequence shown here is derived from an EMBL/GenBank/DDBJ whole genome shotgun (WGS) entry which is preliminary data.</text>
</comment>
<dbReference type="PANTHER" id="PTHR35391">
    <property type="entry name" value="C2H2-TYPE DOMAIN-CONTAINING PROTEIN-RELATED"/>
    <property type="match status" value="1"/>
</dbReference>
<keyword evidence="3" id="KW-1185">Reference proteome</keyword>
<sequence length="936" mass="104218">MDGQGVAMITELPRRPRPGASSSGGGVPTNQHDEIIGFADDDSDMLYDLACECEALLDARLAELKNQQSPLAELLAEYQQRFAIWAAHLGVFARKSQSLDKRLENYPDMVDLAARLLDILRRSLAQLSKPTKLRAEGISQQLANNDQRSRDAALTALEATLSRLNRLGVTIRQASRGRMVLKVQKMATTLDLRSFTDSCRSVVQLQSRRPTRSPGLMPTIGEGEELSLRPLQPDRNAQAEPGRENQAPTAQPQRPSAASQSDLSTINSKQLRQAMRRTNYLETPTQRPKGTSSIQVSQGNYPPPPFQKNANIASCGWCGKPMDKREITESEWRRHTDDDLKPYPCISEECPDGHPVFQSFGIWYSHMQSHKKRWHQRVYVTPGWVCAVCEDSHDVYRSAGALYLHLTEAHHDMFDASRLHAISRQSKVERPRAWNECLLCCFTVEEVTATGLPKRQKKQLHQHSGKRLRTTLEIGDSSSPREVGDSSDDSDDSLDVENKLASDDAEMMARHIAGHLQALMLLTIRLASLQNEEDDNDDGQDANSDSVDLGDTSDTSEATRTRTNDPGEATDRGTPEDIEMPDADEVPDHAVLLSAHSSIPDADVDFTEIGVRRQYDDLAAEKDGFLQELIKSGAYQAHLDGDFGEGGLEESAYEVIGDWEDLESLEMSPVRSPVSGTIPDILLDDVRVILPAEEETYGEKKMGEKIEPGDTMATRNAVQNEANRYYREKKMAEKLDEDEIRSRSASLTPSVVDKYEPDDERADGKPSPLTHCEPCDFYPTPHGRRRKMEKHMQTARHRRMTGQEYLVRSATPPVMKRRPKENQFDGPNADVLIDNVILPHDLVKLQSIPPASACGLGRAMVPVVVSEDPSCEPERPMLNLVLPTPRSSPPLEKVKAKQAAAVVAPEEAPSEDETMLGSALLTSRLKQEFPGYFLES</sequence>
<feature type="region of interest" description="Disordered" evidence="1">
    <location>
        <begin position="204"/>
        <end position="265"/>
    </location>
</feature>
<dbReference type="Proteomes" id="UP001305647">
    <property type="component" value="Unassembled WGS sequence"/>
</dbReference>
<reference evidence="2" key="2">
    <citation type="submission" date="2023-05" db="EMBL/GenBank/DDBJ databases">
        <authorList>
            <consortium name="Lawrence Berkeley National Laboratory"/>
            <person name="Steindorff A."/>
            <person name="Hensen N."/>
            <person name="Bonometti L."/>
            <person name="Westerberg I."/>
            <person name="Brannstrom I.O."/>
            <person name="Guillou S."/>
            <person name="Cros-Aarteil S."/>
            <person name="Calhoun S."/>
            <person name="Haridas S."/>
            <person name="Kuo A."/>
            <person name="Mondo S."/>
            <person name="Pangilinan J."/>
            <person name="Riley R."/>
            <person name="Labutti K."/>
            <person name="Andreopoulos B."/>
            <person name="Lipzen A."/>
            <person name="Chen C."/>
            <person name="Yanf M."/>
            <person name="Daum C."/>
            <person name="Ng V."/>
            <person name="Clum A."/>
            <person name="Ohm R."/>
            <person name="Martin F."/>
            <person name="Silar P."/>
            <person name="Natvig D."/>
            <person name="Lalanne C."/>
            <person name="Gautier V."/>
            <person name="Ament-Velasquez S.L."/>
            <person name="Kruys A."/>
            <person name="Hutchinson M.I."/>
            <person name="Powell A.J."/>
            <person name="Barry K."/>
            <person name="Miller A.N."/>
            <person name="Grigoriev I.V."/>
            <person name="Debuchy R."/>
            <person name="Gladieux P."/>
            <person name="Thoren M.H."/>
            <person name="Johannesson H."/>
        </authorList>
    </citation>
    <scope>NUCLEOTIDE SEQUENCE</scope>
    <source>
        <strain evidence="2">CBS 757.83</strain>
    </source>
</reference>
<dbReference type="AlphaFoldDB" id="A0AAN6Q218"/>
<organism evidence="2 3">
    <name type="scientific">Parathielavia hyrcaniae</name>
    <dbReference type="NCBI Taxonomy" id="113614"/>
    <lineage>
        <taxon>Eukaryota</taxon>
        <taxon>Fungi</taxon>
        <taxon>Dikarya</taxon>
        <taxon>Ascomycota</taxon>
        <taxon>Pezizomycotina</taxon>
        <taxon>Sordariomycetes</taxon>
        <taxon>Sordariomycetidae</taxon>
        <taxon>Sordariales</taxon>
        <taxon>Chaetomiaceae</taxon>
        <taxon>Parathielavia</taxon>
    </lineage>
</organism>
<evidence type="ECO:0000256" key="1">
    <source>
        <dbReference type="SAM" id="MobiDB-lite"/>
    </source>
</evidence>
<feature type="compositionally biased region" description="Basic and acidic residues" evidence="1">
    <location>
        <begin position="557"/>
        <end position="575"/>
    </location>
</feature>
<name>A0AAN6Q218_9PEZI</name>
<feature type="compositionally biased region" description="Basic residues" evidence="1">
    <location>
        <begin position="454"/>
        <end position="469"/>
    </location>
</feature>
<feature type="region of interest" description="Disordered" evidence="1">
    <location>
        <begin position="532"/>
        <end position="582"/>
    </location>
</feature>
<feature type="region of interest" description="Disordered" evidence="1">
    <location>
        <begin position="452"/>
        <end position="495"/>
    </location>
</feature>
<dbReference type="PANTHER" id="PTHR35391:SF7">
    <property type="entry name" value="C2H2-TYPE DOMAIN-CONTAINING PROTEIN"/>
    <property type="match status" value="1"/>
</dbReference>
<evidence type="ECO:0000313" key="3">
    <source>
        <dbReference type="Proteomes" id="UP001305647"/>
    </source>
</evidence>
<feature type="region of interest" description="Disordered" evidence="1">
    <location>
        <begin position="1"/>
        <end position="33"/>
    </location>
</feature>